<accession>A0A2H4J8I1</accession>
<evidence type="ECO:0000313" key="1">
    <source>
        <dbReference type="EMBL" id="ASN70293.1"/>
    </source>
</evidence>
<reference evidence="1" key="1">
    <citation type="submission" date="2017-06" db="EMBL/GenBank/DDBJ databases">
        <title>Novel phages from South African skin metaviromes.</title>
        <authorList>
            <person name="van Zyl L.J."/>
            <person name="Abrahams Y."/>
            <person name="Stander E.A."/>
            <person name="Kirby B.M."/>
            <person name="Clavaud C."/>
            <person name="Farcet C."/>
            <person name="Breton L."/>
            <person name="Trindade M.I."/>
        </authorList>
    </citation>
    <scope>NUCLEOTIDE SEQUENCE</scope>
</reference>
<protein>
    <submittedName>
        <fullName evidence="1">Uncharacterized protein</fullName>
    </submittedName>
</protein>
<organism evidence="1">
    <name type="scientific">uncultured Caudovirales phage</name>
    <dbReference type="NCBI Taxonomy" id="2100421"/>
    <lineage>
        <taxon>Viruses</taxon>
        <taxon>Duplodnaviria</taxon>
        <taxon>Heunggongvirae</taxon>
        <taxon>Uroviricota</taxon>
        <taxon>Caudoviricetes</taxon>
        <taxon>Peduoviridae</taxon>
        <taxon>Maltschvirus</taxon>
        <taxon>Maltschvirus maltsch</taxon>
    </lineage>
</organism>
<proteinExistence type="predicted"/>
<dbReference type="EMBL" id="MF417904">
    <property type="protein sequence ID" value="ASN70293.1"/>
    <property type="molecule type" value="Genomic_DNA"/>
</dbReference>
<dbReference type="Pfam" id="PF19591">
    <property type="entry name" value="DUF6096"/>
    <property type="match status" value="1"/>
</dbReference>
<sequence length="145" mass="16657">MNYGLDDENVNEKVVQEETGTEKRRAPFAYWNVGGREYKLKLTTAVICQLEDKFKCNLMNILQNSGGMPPLAMMLTITQGAMKTWEHGIKYIDVQNMFDKYCEEGGTQLSFLTDVFIPIYTVSGFFSEDQQTEVDRKLEEAKEVM</sequence>
<name>A0A2H4J8I1_9CAUD</name>
<gene>
    <name evidence="1" type="ORF">10S9_39</name>
</gene>
<dbReference type="InterPro" id="IPR046078">
    <property type="entry name" value="DUF6096"/>
</dbReference>